<feature type="compositionally biased region" description="Polar residues" evidence="1">
    <location>
        <begin position="79"/>
        <end position="97"/>
    </location>
</feature>
<keyword evidence="3" id="KW-1185">Reference proteome</keyword>
<protein>
    <submittedName>
        <fullName evidence="2">Uncharacterized protein</fullName>
    </submittedName>
</protein>
<feature type="compositionally biased region" description="Polar residues" evidence="1">
    <location>
        <begin position="141"/>
        <end position="153"/>
    </location>
</feature>
<name>A0ABQ9Y2Z8_9EUKA</name>
<dbReference type="EMBL" id="JARBJD010000041">
    <property type="protein sequence ID" value="KAK2958084.1"/>
    <property type="molecule type" value="Genomic_DNA"/>
</dbReference>
<comment type="caution">
    <text evidence="2">The sequence shown here is derived from an EMBL/GenBank/DDBJ whole genome shotgun (WGS) entry which is preliminary data.</text>
</comment>
<feature type="region of interest" description="Disordered" evidence="1">
    <location>
        <begin position="66"/>
        <end position="153"/>
    </location>
</feature>
<evidence type="ECO:0000256" key="1">
    <source>
        <dbReference type="SAM" id="MobiDB-lite"/>
    </source>
</evidence>
<evidence type="ECO:0000313" key="3">
    <source>
        <dbReference type="Proteomes" id="UP001281761"/>
    </source>
</evidence>
<gene>
    <name evidence="2" type="ORF">BLNAU_7011</name>
</gene>
<sequence length="295" mass="34201">MSDYQRTFQENHTIFFADKNIVTVYNLRISTRHGSMIFSLFLRLFLVSGQPLPIFPSKDSTQFPIPENATDSILDYDSPSMSELPTTRPFSVPQTDPSSPPKPNYRVSPHFYAHPPLTDEPRTLTSKGHFTSRLASPPFDPSQSFANRGQQTQNTPLFTPLCGGFQQYPMDYQQFSPFPSFYQPNFQCQNPFQMNQFCFPFWQNDPFQQFQMNFPTMCDPLEDDDYEEDQCHPILMEEVCTPTLNGMHRERCWESDRGCCRQEEECSNHELIGKTDDQKGTVRTYSCCRSFSSHS</sequence>
<accession>A0ABQ9Y2Z8</accession>
<evidence type="ECO:0000313" key="2">
    <source>
        <dbReference type="EMBL" id="KAK2958084.1"/>
    </source>
</evidence>
<organism evidence="2 3">
    <name type="scientific">Blattamonas nauphoetae</name>
    <dbReference type="NCBI Taxonomy" id="2049346"/>
    <lineage>
        <taxon>Eukaryota</taxon>
        <taxon>Metamonada</taxon>
        <taxon>Preaxostyla</taxon>
        <taxon>Oxymonadida</taxon>
        <taxon>Blattamonas</taxon>
    </lineage>
</organism>
<reference evidence="2 3" key="1">
    <citation type="journal article" date="2022" name="bioRxiv">
        <title>Genomics of Preaxostyla Flagellates Illuminates Evolutionary Transitions and the Path Towards Mitochondrial Loss.</title>
        <authorList>
            <person name="Novak L.V.F."/>
            <person name="Treitli S.C."/>
            <person name="Pyrih J."/>
            <person name="Halakuc P."/>
            <person name="Pipaliya S.V."/>
            <person name="Vacek V."/>
            <person name="Brzon O."/>
            <person name="Soukal P."/>
            <person name="Eme L."/>
            <person name="Dacks J.B."/>
            <person name="Karnkowska A."/>
            <person name="Elias M."/>
            <person name="Hampl V."/>
        </authorList>
    </citation>
    <scope>NUCLEOTIDE SEQUENCE [LARGE SCALE GENOMIC DNA]</scope>
    <source>
        <strain evidence="2">NAU3</strain>
        <tissue evidence="2">Gut</tissue>
    </source>
</reference>
<dbReference type="Proteomes" id="UP001281761">
    <property type="component" value="Unassembled WGS sequence"/>
</dbReference>
<proteinExistence type="predicted"/>